<feature type="transmembrane region" description="Helical" evidence="10">
    <location>
        <begin position="6"/>
        <end position="28"/>
    </location>
</feature>
<name>A0A846U4K2_9MOLU</name>
<dbReference type="HAMAP" id="MF_01043">
    <property type="entry name" value="PlsY"/>
    <property type="match status" value="1"/>
</dbReference>
<keyword evidence="5 10" id="KW-1133">Transmembrane helix</keyword>
<dbReference type="Pfam" id="PF02660">
    <property type="entry name" value="G3P_acyltransf"/>
    <property type="match status" value="1"/>
</dbReference>
<organism evidence="11 12">
    <name type="scientific">Spiroplasma platyhelix PALS-1</name>
    <dbReference type="NCBI Taxonomy" id="1276218"/>
    <lineage>
        <taxon>Bacteria</taxon>
        <taxon>Bacillati</taxon>
        <taxon>Mycoplasmatota</taxon>
        <taxon>Mollicutes</taxon>
        <taxon>Entomoplasmatales</taxon>
        <taxon>Spiroplasmataceae</taxon>
        <taxon>Spiroplasma</taxon>
    </lineage>
</organism>
<keyword evidence="4 10" id="KW-0812">Transmembrane</keyword>
<protein>
    <recommendedName>
        <fullName evidence="10">Glycerol-3-phosphate acyltransferase</fullName>
    </recommendedName>
    <alternativeName>
        <fullName evidence="10">Acyl-PO4 G3P acyltransferase</fullName>
    </alternativeName>
    <alternativeName>
        <fullName evidence="10">Acyl-phosphate--glycerol-3-phosphate acyltransferase</fullName>
    </alternativeName>
    <alternativeName>
        <fullName evidence="10">G3P acyltransferase</fullName>
        <shortName evidence="10">GPAT</shortName>
        <ecNumber evidence="10">2.3.1.275</ecNumber>
    </alternativeName>
    <alternativeName>
        <fullName evidence="10">Lysophosphatidic acid synthase</fullName>
        <shortName evidence="10">LPA synthase</shortName>
    </alternativeName>
</protein>
<reference evidence="11 12" key="1">
    <citation type="submission" date="2020-04" db="EMBL/GenBank/DDBJ databases">
        <title>Complete genome sequence of Spiroplasma platyhelix ATCC 51748, an insect isolate.</title>
        <authorList>
            <person name="Green E.A."/>
            <person name="Klassen J.L."/>
        </authorList>
    </citation>
    <scope>NUCLEOTIDE SEQUENCE [LARGE SCALE GENOMIC DNA]</scope>
    <source>
        <strain evidence="11 12">PALS-1</strain>
    </source>
</reference>
<dbReference type="SMART" id="SM01207">
    <property type="entry name" value="G3P_acyltransf"/>
    <property type="match status" value="1"/>
</dbReference>
<comment type="pathway">
    <text evidence="10">Lipid metabolism; phospholipid metabolism.</text>
</comment>
<keyword evidence="12" id="KW-1185">Reference proteome</keyword>
<dbReference type="AlphaFoldDB" id="A0A846U4K2"/>
<dbReference type="GO" id="GO:0008654">
    <property type="term" value="P:phospholipid biosynthetic process"/>
    <property type="evidence" value="ECO:0007669"/>
    <property type="project" value="UniProtKB-UniRule"/>
</dbReference>
<feature type="transmembrane region" description="Helical" evidence="10">
    <location>
        <begin position="58"/>
        <end position="86"/>
    </location>
</feature>
<keyword evidence="2 10" id="KW-0444">Lipid biosynthesis</keyword>
<dbReference type="InterPro" id="IPR003811">
    <property type="entry name" value="G3P_acylTferase_PlsY"/>
</dbReference>
<evidence type="ECO:0000313" key="12">
    <source>
        <dbReference type="Proteomes" id="UP000584587"/>
    </source>
</evidence>
<dbReference type="Proteomes" id="UP000584587">
    <property type="component" value="Unassembled WGS sequence"/>
</dbReference>
<accession>A0A846U4K2</accession>
<dbReference type="PANTHER" id="PTHR30309:SF0">
    <property type="entry name" value="GLYCEROL-3-PHOSPHATE ACYLTRANSFERASE-RELATED"/>
    <property type="match status" value="1"/>
</dbReference>
<keyword evidence="7 10" id="KW-0472">Membrane</keyword>
<dbReference type="NCBIfam" id="TIGR00023">
    <property type="entry name" value="glycerol-3-phosphate 1-O-acyltransferase PlsY"/>
    <property type="match status" value="1"/>
</dbReference>
<keyword evidence="3 10" id="KW-0808">Transferase</keyword>
<keyword evidence="1 10" id="KW-1003">Cell membrane</keyword>
<evidence type="ECO:0000256" key="10">
    <source>
        <dbReference type="HAMAP-Rule" id="MF_01043"/>
    </source>
</evidence>
<evidence type="ECO:0000256" key="3">
    <source>
        <dbReference type="ARBA" id="ARBA00022679"/>
    </source>
</evidence>
<proteinExistence type="inferred from homology"/>
<keyword evidence="9 10" id="KW-1208">Phospholipid metabolism</keyword>
<keyword evidence="11" id="KW-0012">Acyltransferase</keyword>
<dbReference type="GO" id="GO:0005886">
    <property type="term" value="C:plasma membrane"/>
    <property type="evidence" value="ECO:0007669"/>
    <property type="project" value="UniProtKB-SubCell"/>
</dbReference>
<sequence>MPHINILGTFILIVIGYLIGSISPAIIISRKRFKTDVRQHYSKNAGATNSTRVMGKKWGAVVVVIDGFKPIITVLIAWGFTFITIANPDYHNLFSESYIYFSGLAAVIGHCWPIYFGFRGGKGAASSLGLLLIINPIYFAVALASWWILLYLWRMASLSSVLMVGFAFVISWIPNMPLNAYVWPHDDQYCIINIIIFLTWLIVVLRHSSNLIRIARGTERKVTIFDRKKKK</sequence>
<feature type="transmembrane region" description="Helical" evidence="10">
    <location>
        <begin position="130"/>
        <end position="149"/>
    </location>
</feature>
<keyword evidence="8 10" id="KW-0594">Phospholipid biosynthesis</keyword>
<evidence type="ECO:0000313" key="11">
    <source>
        <dbReference type="EMBL" id="NKE38387.1"/>
    </source>
</evidence>
<gene>
    <name evidence="10 11" type="primary">plsY</name>
    <name evidence="11" type="ORF">HER12_01265</name>
</gene>
<evidence type="ECO:0000256" key="7">
    <source>
        <dbReference type="ARBA" id="ARBA00023136"/>
    </source>
</evidence>
<keyword evidence="6 10" id="KW-0443">Lipid metabolism</keyword>
<dbReference type="UniPathway" id="UPA00085"/>
<comment type="subcellular location">
    <subcellularLocation>
        <location evidence="10">Cell membrane</location>
        <topology evidence="10">Multi-pass membrane protein</topology>
    </subcellularLocation>
</comment>
<evidence type="ECO:0000256" key="5">
    <source>
        <dbReference type="ARBA" id="ARBA00022989"/>
    </source>
</evidence>
<comment type="catalytic activity">
    <reaction evidence="10">
        <text>an acyl phosphate + sn-glycerol 3-phosphate = a 1-acyl-sn-glycero-3-phosphate + phosphate</text>
        <dbReference type="Rhea" id="RHEA:34075"/>
        <dbReference type="ChEBI" id="CHEBI:43474"/>
        <dbReference type="ChEBI" id="CHEBI:57597"/>
        <dbReference type="ChEBI" id="CHEBI:57970"/>
        <dbReference type="ChEBI" id="CHEBI:59918"/>
        <dbReference type="EC" id="2.3.1.275"/>
    </reaction>
</comment>
<feature type="transmembrane region" description="Helical" evidence="10">
    <location>
        <begin position="188"/>
        <end position="205"/>
    </location>
</feature>
<comment type="subunit">
    <text evidence="10">Probably interacts with PlsX.</text>
</comment>
<comment type="function">
    <text evidence="10">Catalyzes the transfer of an acyl group from acyl-phosphate (acyl-PO(4)) to glycerol-3-phosphate (G3P) to form lysophosphatidic acid (LPA). This enzyme utilizes acyl-phosphate as fatty acyl donor, but not acyl-CoA or acyl-ACP.</text>
</comment>
<dbReference type="EC" id="2.3.1.275" evidence="10"/>
<evidence type="ECO:0000256" key="2">
    <source>
        <dbReference type="ARBA" id="ARBA00022516"/>
    </source>
</evidence>
<feature type="transmembrane region" description="Helical" evidence="10">
    <location>
        <begin position="98"/>
        <end position="118"/>
    </location>
</feature>
<comment type="caution">
    <text evidence="11">The sequence shown here is derived from an EMBL/GenBank/DDBJ whole genome shotgun (WGS) entry which is preliminary data.</text>
</comment>
<evidence type="ECO:0000256" key="1">
    <source>
        <dbReference type="ARBA" id="ARBA00022475"/>
    </source>
</evidence>
<dbReference type="GO" id="GO:0043772">
    <property type="term" value="F:acyl-phosphate glycerol-3-phosphate acyltransferase activity"/>
    <property type="evidence" value="ECO:0007669"/>
    <property type="project" value="UniProtKB-UniRule"/>
</dbReference>
<evidence type="ECO:0000256" key="8">
    <source>
        <dbReference type="ARBA" id="ARBA00023209"/>
    </source>
</evidence>
<evidence type="ECO:0000256" key="4">
    <source>
        <dbReference type="ARBA" id="ARBA00022692"/>
    </source>
</evidence>
<dbReference type="PANTHER" id="PTHR30309">
    <property type="entry name" value="INNER MEMBRANE PROTEIN YGIH"/>
    <property type="match status" value="1"/>
</dbReference>
<dbReference type="RefSeq" id="WP_168104860.1">
    <property type="nucleotide sequence ID" value="NZ_CP051215.1"/>
</dbReference>
<evidence type="ECO:0000256" key="6">
    <source>
        <dbReference type="ARBA" id="ARBA00023098"/>
    </source>
</evidence>
<comment type="similarity">
    <text evidence="10">Belongs to the PlsY family.</text>
</comment>
<evidence type="ECO:0000256" key="9">
    <source>
        <dbReference type="ARBA" id="ARBA00023264"/>
    </source>
</evidence>
<dbReference type="EMBL" id="JAAVVK010000001">
    <property type="protein sequence ID" value="NKE38387.1"/>
    <property type="molecule type" value="Genomic_DNA"/>
</dbReference>
<feature type="transmembrane region" description="Helical" evidence="10">
    <location>
        <begin position="155"/>
        <end position="176"/>
    </location>
</feature>